<sequence>MNILMYAISKKYREKIKSEFNKDLSHKLEQEVIQNEFIYKTVLEGNVN</sequence>
<name>A0ABW8TM49_9CLOT</name>
<dbReference type="EMBL" id="JBJHZY010000001">
    <property type="protein sequence ID" value="MFL0266767.1"/>
    <property type="molecule type" value="Genomic_DNA"/>
</dbReference>
<protein>
    <submittedName>
        <fullName evidence="1">Uncharacterized protein</fullName>
    </submittedName>
</protein>
<dbReference type="RefSeq" id="WP_406763392.1">
    <property type="nucleotide sequence ID" value="NZ_JBJHZY010000001.1"/>
</dbReference>
<accession>A0ABW8TM49</accession>
<proteinExistence type="predicted"/>
<gene>
    <name evidence="1" type="ORF">ACJDUH_01540</name>
</gene>
<evidence type="ECO:0000313" key="2">
    <source>
        <dbReference type="Proteomes" id="UP001623661"/>
    </source>
</evidence>
<comment type="caution">
    <text evidence="1">The sequence shown here is derived from an EMBL/GenBank/DDBJ whole genome shotgun (WGS) entry which is preliminary data.</text>
</comment>
<evidence type="ECO:0000313" key="1">
    <source>
        <dbReference type="EMBL" id="MFL0266767.1"/>
    </source>
</evidence>
<dbReference type="Proteomes" id="UP001623661">
    <property type="component" value="Unassembled WGS sequence"/>
</dbReference>
<organism evidence="1 2">
    <name type="scientific">Candidatus Clostridium radicumherbarum</name>
    <dbReference type="NCBI Taxonomy" id="3381662"/>
    <lineage>
        <taxon>Bacteria</taxon>
        <taxon>Bacillati</taxon>
        <taxon>Bacillota</taxon>
        <taxon>Clostridia</taxon>
        <taxon>Eubacteriales</taxon>
        <taxon>Clostridiaceae</taxon>
        <taxon>Clostridium</taxon>
    </lineage>
</organism>
<keyword evidence="2" id="KW-1185">Reference proteome</keyword>
<reference evidence="1 2" key="1">
    <citation type="submission" date="2024-11" db="EMBL/GenBank/DDBJ databases">
        <authorList>
            <person name="Heng Y.C."/>
            <person name="Lim A.C.H."/>
            <person name="Lee J.K.Y."/>
            <person name="Kittelmann S."/>
        </authorList>
    </citation>
    <scope>NUCLEOTIDE SEQUENCE [LARGE SCALE GENOMIC DNA]</scope>
    <source>
        <strain evidence="1 2">WILCCON 0202</strain>
    </source>
</reference>